<reference evidence="2 3" key="1">
    <citation type="submission" date="2016-11" db="EMBL/GenBank/DDBJ databases">
        <authorList>
            <person name="Jaros S."/>
            <person name="Januszkiewicz K."/>
            <person name="Wedrychowicz H."/>
        </authorList>
    </citation>
    <scope>NUCLEOTIDE SEQUENCE [LARGE SCALE GENOMIC DNA]</scope>
    <source>
        <strain evidence="2 3">DSM 21425</strain>
    </source>
</reference>
<dbReference type="RefSeq" id="WP_073149523.1">
    <property type="nucleotide sequence ID" value="NZ_FQYY01000004.1"/>
</dbReference>
<accession>A0A1M6DL47</accession>
<dbReference type="AlphaFoldDB" id="A0A1M6DL47"/>
<keyword evidence="1" id="KW-1133">Transmembrane helix</keyword>
<dbReference type="OrthoDB" id="1161757at2"/>
<evidence type="ECO:0000313" key="2">
    <source>
        <dbReference type="EMBL" id="SHI73708.1"/>
    </source>
</evidence>
<keyword evidence="3" id="KW-1185">Reference proteome</keyword>
<feature type="transmembrane region" description="Helical" evidence="1">
    <location>
        <begin position="12"/>
        <end position="29"/>
    </location>
</feature>
<keyword evidence="1" id="KW-0472">Membrane</keyword>
<evidence type="ECO:0008006" key="4">
    <source>
        <dbReference type="Google" id="ProtNLM"/>
    </source>
</evidence>
<keyword evidence="1" id="KW-0812">Transmembrane</keyword>
<dbReference type="STRING" id="579105.SAMN04488096_10446"/>
<name>A0A1M6DL47_9FLAO</name>
<evidence type="ECO:0000256" key="1">
    <source>
        <dbReference type="SAM" id="Phobius"/>
    </source>
</evidence>
<organism evidence="2 3">
    <name type="scientific">Mesonia phycicola</name>
    <dbReference type="NCBI Taxonomy" id="579105"/>
    <lineage>
        <taxon>Bacteria</taxon>
        <taxon>Pseudomonadati</taxon>
        <taxon>Bacteroidota</taxon>
        <taxon>Flavobacteriia</taxon>
        <taxon>Flavobacteriales</taxon>
        <taxon>Flavobacteriaceae</taxon>
        <taxon>Mesonia</taxon>
    </lineage>
</organism>
<protein>
    <recommendedName>
        <fullName evidence="4">Type IV pilus assembly protein PilO</fullName>
    </recommendedName>
</protein>
<evidence type="ECO:0000313" key="3">
    <source>
        <dbReference type="Proteomes" id="UP000184225"/>
    </source>
</evidence>
<sequence length="176" mass="20764">MSFLENYSNKKKFIALIILSICFSIFIYNRSVKKAFKSYVTYANYLEQINDSSNTKTELEHLKIQTRNLDNIIGKNLKKPDIVQNDILSFISDNKSNVTLSNIKSTHVATNRYYAIYSNQITLEGKFDELFKTIYDIEKKFDKARIASVKLYTKEDYVKKNKILYNEIIFQNYEKK</sequence>
<proteinExistence type="predicted"/>
<dbReference type="Proteomes" id="UP000184225">
    <property type="component" value="Unassembled WGS sequence"/>
</dbReference>
<dbReference type="EMBL" id="FQYY01000004">
    <property type="protein sequence ID" value="SHI73708.1"/>
    <property type="molecule type" value="Genomic_DNA"/>
</dbReference>
<gene>
    <name evidence="2" type="ORF">SAMN04488096_10446</name>
</gene>